<keyword evidence="3" id="KW-1185">Reference proteome</keyword>
<sequence>MAALIGMCKPDAGRKRMEEFGVIRIGGPGYREADLRTEIRGDSGQRSGKKTKKQTEEVWRTRKVTGYVVLSINRNNFEEDGMHPSAKTKEPTSVGE</sequence>
<evidence type="ECO:0000313" key="3">
    <source>
        <dbReference type="Proteomes" id="UP000298663"/>
    </source>
</evidence>
<accession>A0A4U5LWK7</accession>
<gene>
    <name evidence="2" type="ORF">L596_027796</name>
</gene>
<reference evidence="2 3" key="1">
    <citation type="journal article" date="2015" name="Genome Biol.">
        <title>Comparative genomics of Steinernema reveals deeply conserved gene regulatory networks.</title>
        <authorList>
            <person name="Dillman A.R."/>
            <person name="Macchietto M."/>
            <person name="Porter C.F."/>
            <person name="Rogers A."/>
            <person name="Williams B."/>
            <person name="Antoshechkin I."/>
            <person name="Lee M.M."/>
            <person name="Goodwin Z."/>
            <person name="Lu X."/>
            <person name="Lewis E.E."/>
            <person name="Goodrich-Blair H."/>
            <person name="Stock S.P."/>
            <person name="Adams B.J."/>
            <person name="Sternberg P.W."/>
            <person name="Mortazavi A."/>
        </authorList>
    </citation>
    <scope>NUCLEOTIDE SEQUENCE [LARGE SCALE GENOMIC DNA]</scope>
    <source>
        <strain evidence="2 3">ALL</strain>
    </source>
</reference>
<proteinExistence type="predicted"/>
<dbReference type="Proteomes" id="UP000298663">
    <property type="component" value="Unassembled WGS sequence"/>
</dbReference>
<comment type="caution">
    <text evidence="2">The sequence shown here is derived from an EMBL/GenBank/DDBJ whole genome shotgun (WGS) entry which is preliminary data.</text>
</comment>
<name>A0A4U5LWK7_STECR</name>
<feature type="region of interest" description="Disordered" evidence="1">
    <location>
        <begin position="34"/>
        <end position="57"/>
    </location>
</feature>
<feature type="compositionally biased region" description="Basic and acidic residues" evidence="1">
    <location>
        <begin position="34"/>
        <end position="43"/>
    </location>
</feature>
<organism evidence="2 3">
    <name type="scientific">Steinernema carpocapsae</name>
    <name type="common">Entomopathogenic nematode</name>
    <dbReference type="NCBI Taxonomy" id="34508"/>
    <lineage>
        <taxon>Eukaryota</taxon>
        <taxon>Metazoa</taxon>
        <taxon>Ecdysozoa</taxon>
        <taxon>Nematoda</taxon>
        <taxon>Chromadorea</taxon>
        <taxon>Rhabditida</taxon>
        <taxon>Tylenchina</taxon>
        <taxon>Panagrolaimomorpha</taxon>
        <taxon>Strongyloidoidea</taxon>
        <taxon>Steinernematidae</taxon>
        <taxon>Steinernema</taxon>
    </lineage>
</organism>
<dbReference type="EMBL" id="AZBU02000011">
    <property type="protein sequence ID" value="TKR60567.1"/>
    <property type="molecule type" value="Genomic_DNA"/>
</dbReference>
<reference evidence="2 3" key="2">
    <citation type="journal article" date="2019" name="G3 (Bethesda)">
        <title>Hybrid Assembly of the Genome of the Entomopathogenic Nematode Steinernema carpocapsae Identifies the X-Chromosome.</title>
        <authorList>
            <person name="Serra L."/>
            <person name="Macchietto M."/>
            <person name="Macias-Munoz A."/>
            <person name="McGill C.J."/>
            <person name="Rodriguez I.M."/>
            <person name="Rodriguez B."/>
            <person name="Murad R."/>
            <person name="Mortazavi A."/>
        </authorList>
    </citation>
    <scope>NUCLEOTIDE SEQUENCE [LARGE SCALE GENOMIC DNA]</scope>
    <source>
        <strain evidence="2 3">ALL</strain>
    </source>
</reference>
<dbReference type="AlphaFoldDB" id="A0A4U5LWK7"/>
<evidence type="ECO:0000313" key="2">
    <source>
        <dbReference type="EMBL" id="TKR60567.1"/>
    </source>
</evidence>
<evidence type="ECO:0000256" key="1">
    <source>
        <dbReference type="SAM" id="MobiDB-lite"/>
    </source>
</evidence>
<feature type="compositionally biased region" description="Basic and acidic residues" evidence="1">
    <location>
        <begin position="76"/>
        <end position="90"/>
    </location>
</feature>
<feature type="region of interest" description="Disordered" evidence="1">
    <location>
        <begin position="75"/>
        <end position="96"/>
    </location>
</feature>
<protein>
    <submittedName>
        <fullName evidence="2">Uncharacterized protein</fullName>
    </submittedName>
</protein>